<keyword evidence="3" id="KW-1185">Reference proteome</keyword>
<evidence type="ECO:0000313" key="3">
    <source>
        <dbReference type="Proteomes" id="UP001552594"/>
    </source>
</evidence>
<evidence type="ECO:0000313" key="2">
    <source>
        <dbReference type="EMBL" id="MEV5509466.1"/>
    </source>
</evidence>
<dbReference type="RefSeq" id="WP_109283407.1">
    <property type="nucleotide sequence ID" value="NZ_JBFAUK010000021.1"/>
</dbReference>
<proteinExistence type="predicted"/>
<dbReference type="EMBL" id="JBFAUK010000021">
    <property type="protein sequence ID" value="MEV5509466.1"/>
    <property type="molecule type" value="Genomic_DNA"/>
</dbReference>
<organism evidence="2 3">
    <name type="scientific">Streptomyces orinoci</name>
    <name type="common">Streptoverticillium orinoci</name>
    <dbReference type="NCBI Taxonomy" id="67339"/>
    <lineage>
        <taxon>Bacteria</taxon>
        <taxon>Bacillati</taxon>
        <taxon>Actinomycetota</taxon>
        <taxon>Actinomycetes</taxon>
        <taxon>Kitasatosporales</taxon>
        <taxon>Streptomycetaceae</taxon>
        <taxon>Streptomyces</taxon>
    </lineage>
</organism>
<comment type="caution">
    <text evidence="2">The sequence shown here is derived from an EMBL/GenBank/DDBJ whole genome shotgun (WGS) entry which is preliminary data.</text>
</comment>
<protein>
    <recommendedName>
        <fullName evidence="4">Secreted protein</fullName>
    </recommendedName>
</protein>
<name>A0ABV3K2S9_STRON</name>
<feature type="signal peptide" evidence="1">
    <location>
        <begin position="1"/>
        <end position="35"/>
    </location>
</feature>
<evidence type="ECO:0000256" key="1">
    <source>
        <dbReference type="SAM" id="SignalP"/>
    </source>
</evidence>
<dbReference type="PROSITE" id="PS51257">
    <property type="entry name" value="PROKAR_LIPOPROTEIN"/>
    <property type="match status" value="1"/>
</dbReference>
<reference evidence="2 3" key="1">
    <citation type="submission" date="2024-06" db="EMBL/GenBank/DDBJ databases">
        <title>The Natural Products Discovery Center: Release of the First 8490 Sequenced Strains for Exploring Actinobacteria Biosynthetic Diversity.</title>
        <authorList>
            <person name="Kalkreuter E."/>
            <person name="Kautsar S.A."/>
            <person name="Yang D."/>
            <person name="Bader C.D."/>
            <person name="Teijaro C.N."/>
            <person name="Fluegel L."/>
            <person name="Davis C.M."/>
            <person name="Simpson J.R."/>
            <person name="Lauterbach L."/>
            <person name="Steele A.D."/>
            <person name="Gui C."/>
            <person name="Meng S."/>
            <person name="Li G."/>
            <person name="Viehrig K."/>
            <person name="Ye F."/>
            <person name="Su P."/>
            <person name="Kiefer A.F."/>
            <person name="Nichols A."/>
            <person name="Cepeda A.J."/>
            <person name="Yan W."/>
            <person name="Fan B."/>
            <person name="Jiang Y."/>
            <person name="Adhikari A."/>
            <person name="Zheng C.-J."/>
            <person name="Schuster L."/>
            <person name="Cowan T.M."/>
            <person name="Smanski M.J."/>
            <person name="Chevrette M.G."/>
            <person name="De Carvalho L.P.S."/>
            <person name="Shen B."/>
        </authorList>
    </citation>
    <scope>NUCLEOTIDE SEQUENCE [LARGE SCALE GENOMIC DNA]</scope>
    <source>
        <strain evidence="2 3">NPDC052347</strain>
    </source>
</reference>
<evidence type="ECO:0008006" key="4">
    <source>
        <dbReference type="Google" id="ProtNLM"/>
    </source>
</evidence>
<keyword evidence="1" id="KW-0732">Signal</keyword>
<dbReference type="Proteomes" id="UP001552594">
    <property type="component" value="Unassembled WGS sequence"/>
</dbReference>
<accession>A0ABV3K2S9</accession>
<feature type="chain" id="PRO_5045807817" description="Secreted protein" evidence="1">
    <location>
        <begin position="36"/>
        <end position="155"/>
    </location>
</feature>
<sequence>MRTQLVLRRTAVAATMVLACSAGLVLSGGSAQAAAAEPDGTINHSCGPAINVNSTTSRHVVTPAPVGGATIRLEAGRSSRYGTTYWAHLLKARKGSSVWMDWSDDGGHNWHQCGPYSVDGSQGAHDRWTWGVNWVGGRKFRACAHQGYTHCTIWK</sequence>
<gene>
    <name evidence="2" type="ORF">AB0L16_24035</name>
</gene>